<proteinExistence type="predicted"/>
<dbReference type="AlphaFoldDB" id="A0A9X4MB44"/>
<name>A0A9X4MB44_9CYAN</name>
<protein>
    <submittedName>
        <fullName evidence="2">DUF3352 domain-containing protein</fullName>
    </submittedName>
</protein>
<feature type="region of interest" description="Disordered" evidence="1">
    <location>
        <begin position="281"/>
        <end position="302"/>
    </location>
</feature>
<dbReference type="Proteomes" id="UP001152872">
    <property type="component" value="Unassembled WGS sequence"/>
</dbReference>
<evidence type="ECO:0000313" key="3">
    <source>
        <dbReference type="Proteomes" id="UP001152872"/>
    </source>
</evidence>
<reference evidence="2" key="1">
    <citation type="submission" date="2019-05" db="EMBL/GenBank/DDBJ databases">
        <title>Whole genome sequencing of Pseudanabaena catenata USMAC16.</title>
        <authorList>
            <person name="Khan Z."/>
            <person name="Omar W.M."/>
            <person name="Convey P."/>
            <person name="Merican F."/>
            <person name="Najimudin N."/>
        </authorList>
    </citation>
    <scope>NUCLEOTIDE SEQUENCE</scope>
    <source>
        <strain evidence="2">USMAC16</strain>
    </source>
</reference>
<keyword evidence="3" id="KW-1185">Reference proteome</keyword>
<gene>
    <name evidence="2" type="ORF">FEV09_08005</name>
</gene>
<accession>A0A9X4MB44</accession>
<evidence type="ECO:0000313" key="2">
    <source>
        <dbReference type="EMBL" id="MDG3494501.1"/>
    </source>
</evidence>
<dbReference type="Pfam" id="PF11832">
    <property type="entry name" value="DUF3352"/>
    <property type="match status" value="1"/>
</dbReference>
<dbReference type="EMBL" id="VBTY01000050">
    <property type="protein sequence ID" value="MDG3494501.1"/>
    <property type="molecule type" value="Genomic_DNA"/>
</dbReference>
<dbReference type="InterPro" id="IPR021787">
    <property type="entry name" value="DUF3352"/>
</dbReference>
<dbReference type="RefSeq" id="WP_009626576.1">
    <property type="nucleotide sequence ID" value="NZ_VBTY01000050.1"/>
</dbReference>
<evidence type="ECO:0000256" key="1">
    <source>
        <dbReference type="SAM" id="MobiDB-lite"/>
    </source>
</evidence>
<organism evidence="2 3">
    <name type="scientific">Pseudanabaena catenata USMAC16</name>
    <dbReference type="NCBI Taxonomy" id="1855837"/>
    <lineage>
        <taxon>Bacteria</taxon>
        <taxon>Bacillati</taxon>
        <taxon>Cyanobacteriota</taxon>
        <taxon>Cyanophyceae</taxon>
        <taxon>Pseudanabaenales</taxon>
        <taxon>Pseudanabaenaceae</taxon>
        <taxon>Pseudanabaena</taxon>
    </lineage>
</organism>
<comment type="caution">
    <text evidence="2">The sequence shown here is derived from an EMBL/GenBank/DDBJ whole genome shotgun (WGS) entry which is preliminary data.</text>
</comment>
<sequence>MKIKSVFVGIAVVGVLLLVLSFSTVAKVLGANPRDVLLGVKTQPQAVNFLPQRSPLFWSFLINPERLELFSQLAVKPSERREVRQAVADLKQKLQQNWLIDYDRDIQPWLDQEITLALTDTDLDRQPNNGLQSGYLLAFAAKDSNLAKASIDAFWQRLAVNGSDLGFEQYQGVSILSTSFAEDRPAIAGTILGKFVLFANDSRVLREVIAAWRSPDLALASLDTYRARQAPILDKNNGKVAVAYVNLAELGEDLPKESLLMDLRFDKAGIRAKTSLTLANQSTETSTEISTDQSTDQSTEPKISQKILGNMASVIPSGSSVVIGNNLGQTVASLKKTLAPEWQNLLAKAIAPIPLESRALTWAQGDYAIALIPQPHSHPDWLIVAKVEDAEIAKTAIASLDDLARNKLTVGEISLEQQPVTVWTKLIASDNSANDEVSGKAIALHTQTKDYLYLSNSLKILESALTIKNSASIAASKDFKKIVSGLPKDISAYGYINNNFDFSWLQTSISDLKFWSKIPQKIGNNPPFKIIKHLESGTFTNTFTSESSSTDIFNGEIELFLK</sequence>